<sequence>MGREIGTAQGRGRLLPPAAMRREGRVGCLTAEEERGEVGSAKWRGRERKIRNFRLLINSFLTLILTYK</sequence>
<reference evidence="1 2" key="1">
    <citation type="submission" date="2024-04" db="EMBL/GenBank/DDBJ databases">
        <authorList>
            <person name="Fracassetti M."/>
        </authorList>
    </citation>
    <scope>NUCLEOTIDE SEQUENCE [LARGE SCALE GENOMIC DNA]</scope>
</reference>
<evidence type="ECO:0000313" key="1">
    <source>
        <dbReference type="EMBL" id="CAL1354753.1"/>
    </source>
</evidence>
<proteinExistence type="predicted"/>
<protein>
    <submittedName>
        <fullName evidence="1">Uncharacterized protein</fullName>
    </submittedName>
</protein>
<organism evidence="1 2">
    <name type="scientific">Linum trigynum</name>
    <dbReference type="NCBI Taxonomy" id="586398"/>
    <lineage>
        <taxon>Eukaryota</taxon>
        <taxon>Viridiplantae</taxon>
        <taxon>Streptophyta</taxon>
        <taxon>Embryophyta</taxon>
        <taxon>Tracheophyta</taxon>
        <taxon>Spermatophyta</taxon>
        <taxon>Magnoliopsida</taxon>
        <taxon>eudicotyledons</taxon>
        <taxon>Gunneridae</taxon>
        <taxon>Pentapetalae</taxon>
        <taxon>rosids</taxon>
        <taxon>fabids</taxon>
        <taxon>Malpighiales</taxon>
        <taxon>Linaceae</taxon>
        <taxon>Linum</taxon>
    </lineage>
</organism>
<accession>A0AAV2CEE4</accession>
<dbReference type="EMBL" id="OZ034813">
    <property type="protein sequence ID" value="CAL1354753.1"/>
    <property type="molecule type" value="Genomic_DNA"/>
</dbReference>
<name>A0AAV2CEE4_9ROSI</name>
<dbReference type="Proteomes" id="UP001497516">
    <property type="component" value="Chromosome 1"/>
</dbReference>
<evidence type="ECO:0000313" key="2">
    <source>
        <dbReference type="Proteomes" id="UP001497516"/>
    </source>
</evidence>
<gene>
    <name evidence="1" type="ORF">LTRI10_LOCUS2544</name>
</gene>
<dbReference type="AlphaFoldDB" id="A0AAV2CEE4"/>
<keyword evidence="2" id="KW-1185">Reference proteome</keyword>